<evidence type="ECO:0000313" key="5">
    <source>
        <dbReference type="EMBL" id="TCU81253.1"/>
    </source>
</evidence>
<feature type="domain" description="Fido" evidence="3">
    <location>
        <begin position="123"/>
        <end position="294"/>
    </location>
</feature>
<dbReference type="EMBL" id="SMBT01000024">
    <property type="protein sequence ID" value="TCU81253.1"/>
    <property type="molecule type" value="Genomic_DNA"/>
</dbReference>
<dbReference type="OrthoDB" id="9813719at2"/>
<dbReference type="SUPFAM" id="SSF140931">
    <property type="entry name" value="Fic-like"/>
    <property type="match status" value="1"/>
</dbReference>
<dbReference type="PANTHER" id="PTHR13504:SF38">
    <property type="entry name" value="FIDO DOMAIN-CONTAINING PROTEIN"/>
    <property type="match status" value="1"/>
</dbReference>
<dbReference type="GO" id="GO:0051301">
    <property type="term" value="P:cell division"/>
    <property type="evidence" value="ECO:0007669"/>
    <property type="project" value="UniProtKB-KW"/>
</dbReference>
<dbReference type="PROSITE" id="PS51459">
    <property type="entry name" value="FIDO"/>
    <property type="match status" value="1"/>
</dbReference>
<dbReference type="RefSeq" id="WP_115227889.1">
    <property type="nucleotide sequence ID" value="NZ_CAWOLO010000024.1"/>
</dbReference>
<dbReference type="GO" id="GO:0005524">
    <property type="term" value="F:ATP binding"/>
    <property type="evidence" value="ECO:0007669"/>
    <property type="project" value="UniProtKB-KW"/>
</dbReference>
<reference evidence="5 7" key="2">
    <citation type="submission" date="2019-03" db="EMBL/GenBank/DDBJ databases">
        <title>Genomic Encyclopedia of Type Strains, Phase IV (KMG-IV): sequencing the most valuable type-strain genomes for metagenomic binning, comparative biology and taxonomic classification.</title>
        <authorList>
            <person name="Goeker M."/>
        </authorList>
    </citation>
    <scope>NUCLEOTIDE SEQUENCE [LARGE SCALE GENOMIC DNA]</scope>
    <source>
        <strain evidence="5 7">DSM 3764</strain>
    </source>
</reference>
<dbReference type="PANTHER" id="PTHR13504">
    <property type="entry name" value="FIDO DOMAIN-CONTAINING PROTEIN DDB_G0283145"/>
    <property type="match status" value="1"/>
</dbReference>
<protein>
    <submittedName>
        <fullName evidence="5">Fic family protein</fullName>
    </submittedName>
    <submittedName>
        <fullName evidence="4">Protein involved in cell division</fullName>
    </submittedName>
</protein>
<proteinExistence type="predicted"/>
<name>A0A377QAT3_9NEIS</name>
<evidence type="ECO:0000256" key="1">
    <source>
        <dbReference type="PIRSR" id="PIRSR640198-1"/>
    </source>
</evidence>
<keyword evidence="4" id="KW-0132">Cell division</keyword>
<dbReference type="Gene3D" id="1.10.3290.10">
    <property type="entry name" value="Fido-like domain"/>
    <property type="match status" value="1"/>
</dbReference>
<keyword evidence="4" id="KW-0131">Cell cycle</keyword>
<dbReference type="Proteomes" id="UP000295794">
    <property type="component" value="Unassembled WGS sequence"/>
</dbReference>
<keyword evidence="2" id="KW-0067">ATP-binding</keyword>
<feature type="binding site" evidence="2">
    <location>
        <begin position="172"/>
        <end position="175"/>
    </location>
    <ligand>
        <name>ATP</name>
        <dbReference type="ChEBI" id="CHEBI:30616"/>
    </ligand>
</feature>
<reference evidence="4 6" key="1">
    <citation type="submission" date="2018-06" db="EMBL/GenBank/DDBJ databases">
        <authorList>
            <consortium name="Pathogen Informatics"/>
            <person name="Doyle S."/>
        </authorList>
    </citation>
    <scope>NUCLEOTIDE SEQUENCE [LARGE SCALE GENOMIC DNA]</scope>
    <source>
        <strain evidence="4 6">NCTC11159</strain>
    </source>
</reference>
<organism evidence="4 6">
    <name type="scientific">Iodobacter fluviatilis</name>
    <dbReference type="NCBI Taxonomy" id="537"/>
    <lineage>
        <taxon>Bacteria</taxon>
        <taxon>Pseudomonadati</taxon>
        <taxon>Pseudomonadota</taxon>
        <taxon>Betaproteobacteria</taxon>
        <taxon>Neisseriales</taxon>
        <taxon>Chitinibacteraceae</taxon>
        <taxon>Iodobacter</taxon>
    </lineage>
</organism>
<evidence type="ECO:0000259" key="3">
    <source>
        <dbReference type="PROSITE" id="PS51459"/>
    </source>
</evidence>
<dbReference type="InterPro" id="IPR036597">
    <property type="entry name" value="Fido-like_dom_sf"/>
</dbReference>
<feature type="binding site" evidence="2">
    <location>
        <begin position="222"/>
        <end position="229"/>
    </location>
    <ligand>
        <name>ATP</name>
        <dbReference type="ChEBI" id="CHEBI:30616"/>
    </ligand>
</feature>
<dbReference type="InterPro" id="IPR040198">
    <property type="entry name" value="Fido_containing"/>
</dbReference>
<feature type="active site" evidence="1">
    <location>
        <position position="218"/>
    </location>
</feature>
<evidence type="ECO:0000313" key="6">
    <source>
        <dbReference type="Proteomes" id="UP000255108"/>
    </source>
</evidence>
<dbReference type="EMBL" id="UGHR01000001">
    <property type="protein sequence ID" value="STQ91709.1"/>
    <property type="molecule type" value="Genomic_DNA"/>
</dbReference>
<gene>
    <name evidence="5" type="ORF">EV682_1246</name>
    <name evidence="4" type="ORF">NCTC11159_02786</name>
</gene>
<evidence type="ECO:0000256" key="2">
    <source>
        <dbReference type="PIRSR" id="PIRSR640198-2"/>
    </source>
</evidence>
<dbReference type="AlphaFoldDB" id="A0A377QAT3"/>
<evidence type="ECO:0000313" key="7">
    <source>
        <dbReference type="Proteomes" id="UP000295794"/>
    </source>
</evidence>
<dbReference type="Pfam" id="PF02661">
    <property type="entry name" value="Fic"/>
    <property type="match status" value="1"/>
</dbReference>
<keyword evidence="7" id="KW-1185">Reference proteome</keyword>
<sequence length="413" mass="46376">MPSMYTSPFSMSPLLPRQGTPQMEALSEKASALIYSSYQQHCPQGIAEILREALRPMNSYYTNKIEGQHTTPLLIAQAMSKDFSAKPDEAQKQRAALACMQAEVWAEGTIGSPGILPAGGLYFGSEFICSLHHAMYQHLSMEDRMAHGVHQDGSAWDEEVVPGQLRKHDVQVGLHIPPSKDYLPAFMDEFHNGYRFELRGERAVIAILAAHHRLAWIHPFGDGNGRTIRLHTHSGLHALGLTKGIWSPMRGLARSHARYNEVLARADLPREGDQDGRGNLSEKHFIQFIDFMLDTCLDQVSFMNQMLEMTGFEERLHKMLMAESVSPETPNLLKLNSLLPLKYLLHAGQMPKQDFKAMLGGDSDRTQSRVIKDLTTLGILKSESLHAPYKLAFPIKLFRYLFPGLWVEAESGQ</sequence>
<accession>A0A377QAT3</accession>
<evidence type="ECO:0000313" key="4">
    <source>
        <dbReference type="EMBL" id="STQ91709.1"/>
    </source>
</evidence>
<dbReference type="Proteomes" id="UP000255108">
    <property type="component" value="Unassembled WGS sequence"/>
</dbReference>
<dbReference type="InterPro" id="IPR003812">
    <property type="entry name" value="Fido"/>
</dbReference>
<keyword evidence="2" id="KW-0547">Nucleotide-binding</keyword>